<proteinExistence type="predicted"/>
<dbReference type="AlphaFoldDB" id="A0A452YQ98"/>
<organism evidence="1 2">
    <name type="scientific">Aegilops tauschii subsp. strangulata</name>
    <name type="common">Goatgrass</name>
    <dbReference type="NCBI Taxonomy" id="200361"/>
    <lineage>
        <taxon>Eukaryota</taxon>
        <taxon>Viridiplantae</taxon>
        <taxon>Streptophyta</taxon>
        <taxon>Embryophyta</taxon>
        <taxon>Tracheophyta</taxon>
        <taxon>Spermatophyta</taxon>
        <taxon>Magnoliopsida</taxon>
        <taxon>Liliopsida</taxon>
        <taxon>Poales</taxon>
        <taxon>Poaceae</taxon>
        <taxon>BOP clade</taxon>
        <taxon>Pooideae</taxon>
        <taxon>Triticodae</taxon>
        <taxon>Triticeae</taxon>
        <taxon>Triticinae</taxon>
        <taxon>Aegilops</taxon>
    </lineage>
</organism>
<reference evidence="2" key="2">
    <citation type="journal article" date="2017" name="Nat. Plants">
        <title>The Aegilops tauschii genome reveals multiple impacts of transposons.</title>
        <authorList>
            <person name="Zhao G."/>
            <person name="Zou C."/>
            <person name="Li K."/>
            <person name="Wang K."/>
            <person name="Li T."/>
            <person name="Gao L."/>
            <person name="Zhang X."/>
            <person name="Wang H."/>
            <person name="Yang Z."/>
            <person name="Liu X."/>
            <person name="Jiang W."/>
            <person name="Mao L."/>
            <person name="Kong X."/>
            <person name="Jiao Y."/>
            <person name="Jia J."/>
        </authorList>
    </citation>
    <scope>NUCLEOTIDE SEQUENCE [LARGE SCALE GENOMIC DNA]</scope>
    <source>
        <strain evidence="2">cv. AL8/78</strain>
    </source>
</reference>
<protein>
    <submittedName>
        <fullName evidence="1">Uncharacterized protein</fullName>
    </submittedName>
</protein>
<reference evidence="2" key="1">
    <citation type="journal article" date="2014" name="Science">
        <title>Ancient hybridizations among the ancestral genomes of bread wheat.</title>
        <authorList>
            <consortium name="International Wheat Genome Sequencing Consortium,"/>
            <person name="Marcussen T."/>
            <person name="Sandve S.R."/>
            <person name="Heier L."/>
            <person name="Spannagl M."/>
            <person name="Pfeifer M."/>
            <person name="Jakobsen K.S."/>
            <person name="Wulff B.B."/>
            <person name="Steuernagel B."/>
            <person name="Mayer K.F."/>
            <person name="Olsen O.A."/>
        </authorList>
    </citation>
    <scope>NUCLEOTIDE SEQUENCE [LARGE SCALE GENOMIC DNA]</scope>
    <source>
        <strain evidence="2">cv. AL8/78</strain>
    </source>
</reference>
<name>A0A452YQ98_AEGTS</name>
<sequence>MYISTDLSQMSYKRFRMVDSFPQCRSSPSDVKLGRIDQYDGV</sequence>
<keyword evidence="2" id="KW-1185">Reference proteome</keyword>
<evidence type="ECO:0000313" key="2">
    <source>
        <dbReference type="Proteomes" id="UP000015105"/>
    </source>
</evidence>
<dbReference type="Proteomes" id="UP000015105">
    <property type="component" value="Chromosome 1D"/>
</dbReference>
<dbReference type="EnsemblPlants" id="AET1Gv20499200.6">
    <property type="protein sequence ID" value="AET1Gv20499200.6"/>
    <property type="gene ID" value="AET1Gv20499200"/>
</dbReference>
<reference evidence="1" key="4">
    <citation type="submission" date="2019-03" db="UniProtKB">
        <authorList>
            <consortium name="EnsemblPlants"/>
        </authorList>
    </citation>
    <scope>IDENTIFICATION</scope>
</reference>
<reference evidence="1" key="3">
    <citation type="journal article" date="2017" name="Nature">
        <title>Genome sequence of the progenitor of the wheat D genome Aegilops tauschii.</title>
        <authorList>
            <person name="Luo M.C."/>
            <person name="Gu Y.Q."/>
            <person name="Puiu D."/>
            <person name="Wang H."/>
            <person name="Twardziok S.O."/>
            <person name="Deal K.R."/>
            <person name="Huo N."/>
            <person name="Zhu T."/>
            <person name="Wang L."/>
            <person name="Wang Y."/>
            <person name="McGuire P.E."/>
            <person name="Liu S."/>
            <person name="Long H."/>
            <person name="Ramasamy R.K."/>
            <person name="Rodriguez J.C."/>
            <person name="Van S.L."/>
            <person name="Yuan L."/>
            <person name="Wang Z."/>
            <person name="Xia Z."/>
            <person name="Xiao L."/>
            <person name="Anderson O.D."/>
            <person name="Ouyang S."/>
            <person name="Liang Y."/>
            <person name="Zimin A.V."/>
            <person name="Pertea G."/>
            <person name="Qi P."/>
            <person name="Bennetzen J.L."/>
            <person name="Dai X."/>
            <person name="Dawson M.W."/>
            <person name="Muller H.G."/>
            <person name="Kugler K."/>
            <person name="Rivarola-Duarte L."/>
            <person name="Spannagl M."/>
            <person name="Mayer K.F.X."/>
            <person name="Lu F.H."/>
            <person name="Bevan M.W."/>
            <person name="Leroy P."/>
            <person name="Li P."/>
            <person name="You F.M."/>
            <person name="Sun Q."/>
            <person name="Liu Z."/>
            <person name="Lyons E."/>
            <person name="Wicker T."/>
            <person name="Salzberg S.L."/>
            <person name="Devos K.M."/>
            <person name="Dvorak J."/>
        </authorList>
    </citation>
    <scope>NUCLEOTIDE SEQUENCE [LARGE SCALE GENOMIC DNA]</scope>
    <source>
        <strain evidence="1">cv. AL8/78</strain>
    </source>
</reference>
<reference evidence="1" key="5">
    <citation type="journal article" date="2021" name="G3 (Bethesda)">
        <title>Aegilops tauschii genome assembly Aet v5.0 features greater sequence contiguity and improved annotation.</title>
        <authorList>
            <person name="Wang L."/>
            <person name="Zhu T."/>
            <person name="Rodriguez J.C."/>
            <person name="Deal K.R."/>
            <person name="Dubcovsky J."/>
            <person name="McGuire P.E."/>
            <person name="Lux T."/>
            <person name="Spannagl M."/>
            <person name="Mayer K.F.X."/>
            <person name="Baldrich P."/>
            <person name="Meyers B.C."/>
            <person name="Huo N."/>
            <person name="Gu Y.Q."/>
            <person name="Zhou H."/>
            <person name="Devos K.M."/>
            <person name="Bennetzen J.L."/>
            <person name="Unver T."/>
            <person name="Budak H."/>
            <person name="Gulick P.J."/>
            <person name="Galiba G."/>
            <person name="Kalapos B."/>
            <person name="Nelson D.R."/>
            <person name="Li P."/>
            <person name="You F.M."/>
            <person name="Luo M.C."/>
            <person name="Dvorak J."/>
        </authorList>
    </citation>
    <scope>NUCLEOTIDE SEQUENCE [LARGE SCALE GENOMIC DNA]</scope>
    <source>
        <strain evidence="1">cv. AL8/78</strain>
    </source>
</reference>
<accession>A0A452YQ98</accession>
<evidence type="ECO:0000313" key="1">
    <source>
        <dbReference type="EnsemblPlants" id="AET1Gv20499200.6"/>
    </source>
</evidence>
<dbReference type="Gramene" id="AET1Gv20499200.6">
    <property type="protein sequence ID" value="AET1Gv20499200.6"/>
    <property type="gene ID" value="AET1Gv20499200"/>
</dbReference>